<protein>
    <submittedName>
        <fullName evidence="3">Uncharacterized protein</fullName>
    </submittedName>
</protein>
<gene>
    <name evidence="3" type="ORF">K437DRAFT_107400</name>
</gene>
<evidence type="ECO:0000256" key="2">
    <source>
        <dbReference type="SAM" id="SignalP"/>
    </source>
</evidence>
<evidence type="ECO:0000313" key="3">
    <source>
        <dbReference type="EMBL" id="KDN46452.1"/>
    </source>
</evidence>
<dbReference type="Proteomes" id="UP000027361">
    <property type="component" value="Unassembled WGS sequence"/>
</dbReference>
<evidence type="ECO:0000256" key="1">
    <source>
        <dbReference type="SAM" id="MobiDB-lite"/>
    </source>
</evidence>
<dbReference type="InParanoid" id="A0A066VXL8"/>
<dbReference type="HOGENOM" id="CLU_1190607_0_0_1"/>
<dbReference type="GeneID" id="25261269"/>
<accession>A0A066VXL8</accession>
<name>A0A066VXL8_TILAU</name>
<comment type="caution">
    <text evidence="3">The sequence shown here is derived from an EMBL/GenBank/DDBJ whole genome shotgun (WGS) entry which is preliminary data.</text>
</comment>
<feature type="region of interest" description="Disordered" evidence="1">
    <location>
        <begin position="67"/>
        <end position="86"/>
    </location>
</feature>
<feature type="signal peptide" evidence="2">
    <location>
        <begin position="1"/>
        <end position="18"/>
    </location>
</feature>
<reference evidence="3 4" key="1">
    <citation type="submission" date="2014-05" db="EMBL/GenBank/DDBJ databases">
        <title>Draft genome sequence of a rare smut relative, Tilletiaria anomala UBC 951.</title>
        <authorList>
            <consortium name="DOE Joint Genome Institute"/>
            <person name="Toome M."/>
            <person name="Kuo A."/>
            <person name="Henrissat B."/>
            <person name="Lipzen A."/>
            <person name="Tritt A."/>
            <person name="Yoshinaga Y."/>
            <person name="Zane M."/>
            <person name="Barry K."/>
            <person name="Grigoriev I.V."/>
            <person name="Spatafora J.W."/>
            <person name="Aimea M.C."/>
        </authorList>
    </citation>
    <scope>NUCLEOTIDE SEQUENCE [LARGE SCALE GENOMIC DNA]</scope>
    <source>
        <strain evidence="3 4">UBC 951</strain>
    </source>
</reference>
<organism evidence="3 4">
    <name type="scientific">Tilletiaria anomala (strain ATCC 24038 / CBS 436.72 / UBC 951)</name>
    <dbReference type="NCBI Taxonomy" id="1037660"/>
    <lineage>
        <taxon>Eukaryota</taxon>
        <taxon>Fungi</taxon>
        <taxon>Dikarya</taxon>
        <taxon>Basidiomycota</taxon>
        <taxon>Ustilaginomycotina</taxon>
        <taxon>Exobasidiomycetes</taxon>
        <taxon>Georgefischeriales</taxon>
        <taxon>Tilletiariaceae</taxon>
        <taxon>Tilletiaria</taxon>
    </lineage>
</organism>
<evidence type="ECO:0000313" key="4">
    <source>
        <dbReference type="Proteomes" id="UP000027361"/>
    </source>
</evidence>
<dbReference type="AlphaFoldDB" id="A0A066VXL8"/>
<feature type="chain" id="PRO_5001632422" evidence="2">
    <location>
        <begin position="19"/>
        <end position="233"/>
    </location>
</feature>
<keyword evidence="2" id="KW-0732">Signal</keyword>
<dbReference type="RefSeq" id="XP_013243541.1">
    <property type="nucleotide sequence ID" value="XM_013388087.1"/>
</dbReference>
<dbReference type="EMBL" id="JMSN01000035">
    <property type="protein sequence ID" value="KDN46452.1"/>
    <property type="molecule type" value="Genomic_DNA"/>
</dbReference>
<sequence length="233" mass="25008">MRIETVCLALLGVQLTRAQQEGPSQADPPAPSSSIYTLLHRVVSPKAQGSAWFPRAKLEIKHYDRSAAPKGDSSLSRGYAHEPQSAPALQAAPTYVHHLENLISQSEWDVLIKENESTDGTLSWYQVTLVEGEPSAAKKPVAGSEGPIAAAKLCQLSTPRAHALTVNLSPTLPPLLSKAESLTLKPYAIKYAVPDLMLDANGCPFASEAGTYAVERAEDSLHVRISTPQKPPV</sequence>
<keyword evidence="4" id="KW-1185">Reference proteome</keyword>
<proteinExistence type="predicted"/>